<comment type="caution">
    <text evidence="4">The sequence shown here is derived from an EMBL/GenBank/DDBJ whole genome shotgun (WGS) entry which is preliminary data.</text>
</comment>
<comment type="catalytic activity">
    <reaction evidence="3">
        <text>L-seryl-[protein] + ATP = O-phospho-L-seryl-[protein] + ADP + H(+)</text>
        <dbReference type="Rhea" id="RHEA:17989"/>
        <dbReference type="Rhea" id="RHEA-COMP:9863"/>
        <dbReference type="Rhea" id="RHEA-COMP:11604"/>
        <dbReference type="ChEBI" id="CHEBI:15378"/>
        <dbReference type="ChEBI" id="CHEBI:29999"/>
        <dbReference type="ChEBI" id="CHEBI:30616"/>
        <dbReference type="ChEBI" id="CHEBI:83421"/>
        <dbReference type="ChEBI" id="CHEBI:456216"/>
        <dbReference type="EC" id="2.7.11.1"/>
    </reaction>
</comment>
<organism evidence="4 5">
    <name type="scientific">Triangularia verruculosa</name>
    <dbReference type="NCBI Taxonomy" id="2587418"/>
    <lineage>
        <taxon>Eukaryota</taxon>
        <taxon>Fungi</taxon>
        <taxon>Dikarya</taxon>
        <taxon>Ascomycota</taxon>
        <taxon>Pezizomycotina</taxon>
        <taxon>Sordariomycetes</taxon>
        <taxon>Sordariomycetidae</taxon>
        <taxon>Sordariales</taxon>
        <taxon>Podosporaceae</taxon>
        <taxon>Triangularia</taxon>
    </lineage>
</organism>
<reference evidence="4" key="2">
    <citation type="submission" date="2023-05" db="EMBL/GenBank/DDBJ databases">
        <authorList>
            <consortium name="Lawrence Berkeley National Laboratory"/>
            <person name="Steindorff A."/>
            <person name="Hensen N."/>
            <person name="Bonometti L."/>
            <person name="Westerberg I."/>
            <person name="Brannstrom I.O."/>
            <person name="Guillou S."/>
            <person name="Cros-Aarteil S."/>
            <person name="Calhoun S."/>
            <person name="Haridas S."/>
            <person name="Kuo A."/>
            <person name="Mondo S."/>
            <person name="Pangilinan J."/>
            <person name="Riley R."/>
            <person name="Labutti K."/>
            <person name="Andreopoulos B."/>
            <person name="Lipzen A."/>
            <person name="Chen C."/>
            <person name="Yanf M."/>
            <person name="Daum C."/>
            <person name="Ng V."/>
            <person name="Clum A."/>
            <person name="Ohm R."/>
            <person name="Martin F."/>
            <person name="Silar P."/>
            <person name="Natvig D."/>
            <person name="Lalanne C."/>
            <person name="Gautier V."/>
            <person name="Ament-Velasquez S.L."/>
            <person name="Kruys A."/>
            <person name="Hutchinson M.I."/>
            <person name="Powell A.J."/>
            <person name="Barry K."/>
            <person name="Miller A.N."/>
            <person name="Grigoriev I.V."/>
            <person name="Debuchy R."/>
            <person name="Gladieux P."/>
            <person name="Thoren M.H."/>
            <person name="Johannesson H."/>
        </authorList>
    </citation>
    <scope>NUCLEOTIDE SEQUENCE</scope>
    <source>
        <strain evidence="4">CBS 315.58</strain>
    </source>
</reference>
<sequence>MRAVANASLDLLRIQRPGETALEWITYKINRKIARTKSNELRGGTVTKCEDQKQLISKYWMPDLNNAPHVLVHGDISGNNIIVGNAPLTVRRLGGNSTSTIYGRVPALSHP</sequence>
<evidence type="ECO:0000313" key="5">
    <source>
        <dbReference type="Proteomes" id="UP001303160"/>
    </source>
</evidence>
<evidence type="ECO:0000313" key="4">
    <source>
        <dbReference type="EMBL" id="KAK4196842.1"/>
    </source>
</evidence>
<accession>A0AAN6XFI1</accession>
<gene>
    <name evidence="4" type="ORF">QBC40DRAFT_4251</name>
</gene>
<keyword evidence="5" id="KW-1185">Reference proteome</keyword>
<name>A0AAN6XFI1_9PEZI</name>
<proteinExistence type="predicted"/>
<evidence type="ECO:0000256" key="3">
    <source>
        <dbReference type="ARBA" id="ARBA00048679"/>
    </source>
</evidence>
<dbReference type="EC" id="2.7.11.1" evidence="1"/>
<reference evidence="4" key="1">
    <citation type="journal article" date="2023" name="Mol. Phylogenet. Evol.">
        <title>Genome-scale phylogeny and comparative genomics of the fungal order Sordariales.</title>
        <authorList>
            <person name="Hensen N."/>
            <person name="Bonometti L."/>
            <person name="Westerberg I."/>
            <person name="Brannstrom I.O."/>
            <person name="Guillou S."/>
            <person name="Cros-Aarteil S."/>
            <person name="Calhoun S."/>
            <person name="Haridas S."/>
            <person name="Kuo A."/>
            <person name="Mondo S."/>
            <person name="Pangilinan J."/>
            <person name="Riley R."/>
            <person name="LaButti K."/>
            <person name="Andreopoulos B."/>
            <person name="Lipzen A."/>
            <person name="Chen C."/>
            <person name="Yan M."/>
            <person name="Daum C."/>
            <person name="Ng V."/>
            <person name="Clum A."/>
            <person name="Steindorff A."/>
            <person name="Ohm R.A."/>
            <person name="Martin F."/>
            <person name="Silar P."/>
            <person name="Natvig D.O."/>
            <person name="Lalanne C."/>
            <person name="Gautier V."/>
            <person name="Ament-Velasquez S.L."/>
            <person name="Kruys A."/>
            <person name="Hutchinson M.I."/>
            <person name="Powell A.J."/>
            <person name="Barry K."/>
            <person name="Miller A.N."/>
            <person name="Grigoriev I.V."/>
            <person name="Debuchy R."/>
            <person name="Gladieux P."/>
            <person name="Hiltunen Thoren M."/>
            <person name="Johannesson H."/>
        </authorList>
    </citation>
    <scope>NUCLEOTIDE SEQUENCE</scope>
    <source>
        <strain evidence="4">CBS 315.58</strain>
    </source>
</reference>
<dbReference type="Proteomes" id="UP001303160">
    <property type="component" value="Unassembled WGS sequence"/>
</dbReference>
<dbReference type="GO" id="GO:0004674">
    <property type="term" value="F:protein serine/threonine kinase activity"/>
    <property type="evidence" value="ECO:0007669"/>
    <property type="project" value="UniProtKB-EC"/>
</dbReference>
<comment type="catalytic activity">
    <reaction evidence="2">
        <text>L-threonyl-[protein] + ATP = O-phospho-L-threonyl-[protein] + ADP + H(+)</text>
        <dbReference type="Rhea" id="RHEA:46608"/>
        <dbReference type="Rhea" id="RHEA-COMP:11060"/>
        <dbReference type="Rhea" id="RHEA-COMP:11605"/>
        <dbReference type="ChEBI" id="CHEBI:15378"/>
        <dbReference type="ChEBI" id="CHEBI:30013"/>
        <dbReference type="ChEBI" id="CHEBI:30616"/>
        <dbReference type="ChEBI" id="CHEBI:61977"/>
        <dbReference type="ChEBI" id="CHEBI:456216"/>
        <dbReference type="EC" id="2.7.11.1"/>
    </reaction>
</comment>
<dbReference type="EMBL" id="MU863975">
    <property type="protein sequence ID" value="KAK4196842.1"/>
    <property type="molecule type" value="Genomic_DNA"/>
</dbReference>
<dbReference type="AlphaFoldDB" id="A0AAN6XFI1"/>
<dbReference type="InterPro" id="IPR008266">
    <property type="entry name" value="Tyr_kinase_AS"/>
</dbReference>
<evidence type="ECO:0000256" key="1">
    <source>
        <dbReference type="ARBA" id="ARBA00012513"/>
    </source>
</evidence>
<evidence type="ECO:0000256" key="2">
    <source>
        <dbReference type="ARBA" id="ARBA00047899"/>
    </source>
</evidence>
<protein>
    <recommendedName>
        <fullName evidence="1">non-specific serine/threonine protein kinase</fullName>
        <ecNumber evidence="1">2.7.11.1</ecNumber>
    </recommendedName>
</protein>
<dbReference type="PROSITE" id="PS00109">
    <property type="entry name" value="PROTEIN_KINASE_TYR"/>
    <property type="match status" value="1"/>
</dbReference>